<dbReference type="Proteomes" id="UP001331761">
    <property type="component" value="Unassembled WGS sequence"/>
</dbReference>
<evidence type="ECO:0000256" key="4">
    <source>
        <dbReference type="ARBA" id="ARBA00022968"/>
    </source>
</evidence>
<sequence>MIPDYDTRTGKGILSLAQDKVAKGRYVETIQEYIEAYEREQSTRANFTKNCGPLEKPAHAWCRFPLDVFDAEGCSAKNRYGFDSGEPCFLLELKLQSSWTPVFSRNVTILPLKCDAYDQSSLRRNVDVKIISPFGNDVMDGFPVNKIPSRAISDSEGRDVSDENGETLYDQPALAFVKIRLGRSIHTSIRCSLAQATTETSVLNLVAFPGNRVINFDLFYPYVQ</sequence>
<dbReference type="GO" id="GO:0006814">
    <property type="term" value="P:sodium ion transport"/>
    <property type="evidence" value="ECO:0007669"/>
    <property type="project" value="InterPro"/>
</dbReference>
<comment type="similarity">
    <text evidence="2">Belongs to the X(+)/potassium ATPases subunit beta family.</text>
</comment>
<dbReference type="InterPro" id="IPR000402">
    <property type="entry name" value="Na/K_ATPase_sub_beta"/>
</dbReference>
<evidence type="ECO:0000256" key="2">
    <source>
        <dbReference type="ARBA" id="ARBA00005876"/>
    </source>
</evidence>
<name>A0AAN8F101_TRICO</name>
<evidence type="ECO:0000256" key="5">
    <source>
        <dbReference type="ARBA" id="ARBA00022989"/>
    </source>
</evidence>
<evidence type="ECO:0000313" key="7">
    <source>
        <dbReference type="EMBL" id="KAK5966744.1"/>
    </source>
</evidence>
<keyword evidence="6" id="KW-0472">Membrane</keyword>
<evidence type="ECO:0000256" key="1">
    <source>
        <dbReference type="ARBA" id="ARBA00004606"/>
    </source>
</evidence>
<gene>
    <name evidence="7" type="ORF">GCK32_000483</name>
</gene>
<proteinExistence type="inferred from homology"/>
<keyword evidence="5" id="KW-1133">Transmembrane helix</keyword>
<reference evidence="7 8" key="1">
    <citation type="submission" date="2019-10" db="EMBL/GenBank/DDBJ databases">
        <title>Assembly and Annotation for the nematode Trichostrongylus colubriformis.</title>
        <authorList>
            <person name="Martin J."/>
        </authorList>
    </citation>
    <scope>NUCLEOTIDE SEQUENCE [LARGE SCALE GENOMIC DNA]</scope>
    <source>
        <strain evidence="7">G859</strain>
        <tissue evidence="7">Whole worm</tissue>
    </source>
</reference>
<dbReference type="InterPro" id="IPR038702">
    <property type="entry name" value="Na/K_ATPase_sub_beta_sf"/>
</dbReference>
<dbReference type="AlphaFoldDB" id="A0AAN8F101"/>
<protein>
    <submittedName>
        <fullName evidence="7">Uncharacterized protein</fullName>
    </submittedName>
</protein>
<dbReference type="GO" id="GO:0006813">
    <property type="term" value="P:potassium ion transport"/>
    <property type="evidence" value="ECO:0007669"/>
    <property type="project" value="InterPro"/>
</dbReference>
<keyword evidence="3" id="KW-0812">Transmembrane</keyword>
<accession>A0AAN8F101</accession>
<dbReference type="Gene3D" id="2.60.40.1660">
    <property type="entry name" value="Na, k-atpase alpha subunit"/>
    <property type="match status" value="1"/>
</dbReference>
<evidence type="ECO:0000256" key="3">
    <source>
        <dbReference type="ARBA" id="ARBA00022692"/>
    </source>
</evidence>
<keyword evidence="8" id="KW-1185">Reference proteome</keyword>
<comment type="caution">
    <text evidence="7">The sequence shown here is derived from an EMBL/GenBank/DDBJ whole genome shotgun (WGS) entry which is preliminary data.</text>
</comment>
<keyword evidence="4" id="KW-0735">Signal-anchor</keyword>
<evidence type="ECO:0000256" key="6">
    <source>
        <dbReference type="ARBA" id="ARBA00023136"/>
    </source>
</evidence>
<dbReference type="GO" id="GO:0005890">
    <property type="term" value="C:sodium:potassium-exchanging ATPase complex"/>
    <property type="evidence" value="ECO:0007669"/>
    <property type="project" value="InterPro"/>
</dbReference>
<comment type="subcellular location">
    <subcellularLocation>
        <location evidence="1">Membrane</location>
        <topology evidence="1">Single-pass type II membrane protein</topology>
    </subcellularLocation>
</comment>
<evidence type="ECO:0000313" key="8">
    <source>
        <dbReference type="Proteomes" id="UP001331761"/>
    </source>
</evidence>
<dbReference type="EMBL" id="WIXE01023159">
    <property type="protein sequence ID" value="KAK5966744.1"/>
    <property type="molecule type" value="Genomic_DNA"/>
</dbReference>
<organism evidence="7 8">
    <name type="scientific">Trichostrongylus colubriformis</name>
    <name type="common">Black scour worm</name>
    <dbReference type="NCBI Taxonomy" id="6319"/>
    <lineage>
        <taxon>Eukaryota</taxon>
        <taxon>Metazoa</taxon>
        <taxon>Ecdysozoa</taxon>
        <taxon>Nematoda</taxon>
        <taxon>Chromadorea</taxon>
        <taxon>Rhabditida</taxon>
        <taxon>Rhabditina</taxon>
        <taxon>Rhabditomorpha</taxon>
        <taxon>Strongyloidea</taxon>
        <taxon>Trichostrongylidae</taxon>
        <taxon>Trichostrongylus</taxon>
    </lineage>
</organism>
<dbReference type="Pfam" id="PF00287">
    <property type="entry name" value="Na_K-ATPase"/>
    <property type="match status" value="1"/>
</dbReference>